<reference evidence="12 13" key="1">
    <citation type="submission" date="2021-05" db="EMBL/GenBank/DDBJ databases">
        <title>Fusibacter ferrireducens sp. nov., an anaerobic, sulfur- and Fe-reducing bacterium isolated from the mangrove sediment.</title>
        <authorList>
            <person name="Qiu D."/>
        </authorList>
    </citation>
    <scope>NUCLEOTIDE SEQUENCE [LARGE SCALE GENOMIC DNA]</scope>
    <source>
        <strain evidence="12 13">DSM 12116</strain>
    </source>
</reference>
<organism evidence="12 13">
    <name type="scientific">Fusibacter paucivorans</name>
    <dbReference type="NCBI Taxonomy" id="76009"/>
    <lineage>
        <taxon>Bacteria</taxon>
        <taxon>Bacillati</taxon>
        <taxon>Bacillota</taxon>
        <taxon>Clostridia</taxon>
        <taxon>Eubacteriales</taxon>
        <taxon>Eubacteriales Family XII. Incertae Sedis</taxon>
        <taxon>Fusibacter</taxon>
    </lineage>
</organism>
<keyword evidence="6" id="KW-0804">Transcription</keyword>
<dbReference type="SMART" id="SM00862">
    <property type="entry name" value="Trans_reg_C"/>
    <property type="match status" value="1"/>
</dbReference>
<gene>
    <name evidence="12" type="ORF">KHM83_18330</name>
</gene>
<dbReference type="InterPro" id="IPR039420">
    <property type="entry name" value="WalR-like"/>
</dbReference>
<feature type="domain" description="Response regulatory" evidence="10">
    <location>
        <begin position="4"/>
        <end position="117"/>
    </location>
</feature>
<keyword evidence="4" id="KW-0805">Transcription regulation</keyword>
<feature type="modified residue" description="4-aspartylphosphate" evidence="8">
    <location>
        <position position="53"/>
    </location>
</feature>
<dbReference type="Gene3D" id="3.40.50.2300">
    <property type="match status" value="1"/>
</dbReference>
<dbReference type="PROSITE" id="PS50110">
    <property type="entry name" value="RESPONSE_REGULATORY"/>
    <property type="match status" value="1"/>
</dbReference>
<evidence type="ECO:0000256" key="7">
    <source>
        <dbReference type="ARBA" id="ARBA00024867"/>
    </source>
</evidence>
<dbReference type="Pfam" id="PF00072">
    <property type="entry name" value="Response_reg"/>
    <property type="match status" value="1"/>
</dbReference>
<evidence type="ECO:0000256" key="2">
    <source>
        <dbReference type="ARBA" id="ARBA00022553"/>
    </source>
</evidence>
<keyword evidence="2 8" id="KW-0597">Phosphoprotein</keyword>
<keyword evidence="13" id="KW-1185">Reference proteome</keyword>
<comment type="function">
    <text evidence="7">May play the central regulatory role in sporulation. It may be an element of the effector pathway responsible for the activation of sporulation genes in response to nutritional stress. Spo0A may act in concert with spo0H (a sigma factor) to control the expression of some genes that are critical to the sporulation process.</text>
</comment>
<name>A0ABS5PTX6_9FIRM</name>
<evidence type="ECO:0000256" key="4">
    <source>
        <dbReference type="ARBA" id="ARBA00023015"/>
    </source>
</evidence>
<dbReference type="CDD" id="cd00383">
    <property type="entry name" value="trans_reg_C"/>
    <property type="match status" value="1"/>
</dbReference>
<keyword evidence="5 9" id="KW-0238">DNA-binding</keyword>
<dbReference type="EMBL" id="JAHBCL010000049">
    <property type="protein sequence ID" value="MBS7528630.1"/>
    <property type="molecule type" value="Genomic_DNA"/>
</dbReference>
<proteinExistence type="predicted"/>
<dbReference type="PANTHER" id="PTHR48111">
    <property type="entry name" value="REGULATOR OF RPOS"/>
    <property type="match status" value="1"/>
</dbReference>
<evidence type="ECO:0000313" key="12">
    <source>
        <dbReference type="EMBL" id="MBS7528630.1"/>
    </source>
</evidence>
<sequence length="234" mass="26578">MNETILLCDDDLEIVQSASIFLEQEGYEVIKAYDGKTALTIAKTRELQLMILDIMMPELDGLSLTRALRAFTNAPIMLVTAKSEDVDKIIGLNFGADDYLTKPYNPLELVARSKALIRRYTMLGAAEMKPSLYRSGGLTFDLEMNTVSVNGDPVMLTATEMRILKLLMAHKGRVFSIREIYENVWQAEAFSPENTVAVHIRRIREKIEIDPKNPEYLKVVWGIGYKIEDIKTQR</sequence>
<evidence type="ECO:0000259" key="10">
    <source>
        <dbReference type="PROSITE" id="PS50110"/>
    </source>
</evidence>
<dbReference type="Gene3D" id="6.10.250.690">
    <property type="match status" value="1"/>
</dbReference>
<dbReference type="SMART" id="SM00448">
    <property type="entry name" value="REC"/>
    <property type="match status" value="1"/>
</dbReference>
<dbReference type="InterPro" id="IPR001867">
    <property type="entry name" value="OmpR/PhoB-type_DNA-bd"/>
</dbReference>
<dbReference type="InterPro" id="IPR036388">
    <property type="entry name" value="WH-like_DNA-bd_sf"/>
</dbReference>
<feature type="domain" description="OmpR/PhoB-type" evidence="11">
    <location>
        <begin position="130"/>
        <end position="229"/>
    </location>
</feature>
<dbReference type="InterPro" id="IPR011006">
    <property type="entry name" value="CheY-like_superfamily"/>
</dbReference>
<evidence type="ECO:0000256" key="1">
    <source>
        <dbReference type="ARBA" id="ARBA00018672"/>
    </source>
</evidence>
<dbReference type="Pfam" id="PF00486">
    <property type="entry name" value="Trans_reg_C"/>
    <property type="match status" value="1"/>
</dbReference>
<accession>A0ABS5PTX6</accession>
<dbReference type="InterPro" id="IPR001789">
    <property type="entry name" value="Sig_transdc_resp-reg_receiver"/>
</dbReference>
<evidence type="ECO:0000259" key="11">
    <source>
        <dbReference type="PROSITE" id="PS51755"/>
    </source>
</evidence>
<evidence type="ECO:0000256" key="6">
    <source>
        <dbReference type="ARBA" id="ARBA00023163"/>
    </source>
</evidence>
<keyword evidence="3" id="KW-0902">Two-component regulatory system</keyword>
<evidence type="ECO:0000256" key="3">
    <source>
        <dbReference type="ARBA" id="ARBA00023012"/>
    </source>
</evidence>
<dbReference type="InterPro" id="IPR016032">
    <property type="entry name" value="Sig_transdc_resp-reg_C-effctor"/>
</dbReference>
<evidence type="ECO:0000256" key="9">
    <source>
        <dbReference type="PROSITE-ProRule" id="PRU01091"/>
    </source>
</evidence>
<dbReference type="PROSITE" id="PS51755">
    <property type="entry name" value="OMPR_PHOB"/>
    <property type="match status" value="1"/>
</dbReference>
<dbReference type="Gene3D" id="1.10.10.10">
    <property type="entry name" value="Winged helix-like DNA-binding domain superfamily/Winged helix DNA-binding domain"/>
    <property type="match status" value="1"/>
</dbReference>
<evidence type="ECO:0000256" key="8">
    <source>
        <dbReference type="PROSITE-ProRule" id="PRU00169"/>
    </source>
</evidence>
<comment type="caution">
    <text evidence="12">The sequence shown here is derived from an EMBL/GenBank/DDBJ whole genome shotgun (WGS) entry which is preliminary data.</text>
</comment>
<dbReference type="Proteomes" id="UP000746471">
    <property type="component" value="Unassembled WGS sequence"/>
</dbReference>
<evidence type="ECO:0000256" key="5">
    <source>
        <dbReference type="ARBA" id="ARBA00023125"/>
    </source>
</evidence>
<feature type="DNA-binding region" description="OmpR/PhoB-type" evidence="9">
    <location>
        <begin position="130"/>
        <end position="229"/>
    </location>
</feature>
<protein>
    <recommendedName>
        <fullName evidence="1">Stage 0 sporulation protein A homolog</fullName>
    </recommendedName>
</protein>
<dbReference type="PANTHER" id="PTHR48111:SF40">
    <property type="entry name" value="PHOSPHATE REGULON TRANSCRIPTIONAL REGULATORY PROTEIN PHOB"/>
    <property type="match status" value="1"/>
</dbReference>
<dbReference type="SUPFAM" id="SSF46894">
    <property type="entry name" value="C-terminal effector domain of the bipartite response regulators"/>
    <property type="match status" value="1"/>
</dbReference>
<dbReference type="SUPFAM" id="SSF52172">
    <property type="entry name" value="CheY-like"/>
    <property type="match status" value="1"/>
</dbReference>
<evidence type="ECO:0000313" key="13">
    <source>
        <dbReference type="Proteomes" id="UP000746471"/>
    </source>
</evidence>